<comment type="caution">
    <text evidence="4">The sequence shown here is derived from an EMBL/GenBank/DDBJ whole genome shotgun (WGS) entry which is preliminary data.</text>
</comment>
<dbReference type="GO" id="GO:0015074">
    <property type="term" value="P:DNA integration"/>
    <property type="evidence" value="ECO:0007669"/>
    <property type="project" value="InterPro"/>
</dbReference>
<dbReference type="SUPFAM" id="SSF53098">
    <property type="entry name" value="Ribonuclease H-like"/>
    <property type="match status" value="1"/>
</dbReference>
<dbReference type="Pfam" id="PF24626">
    <property type="entry name" value="SH3_Tf2-1"/>
    <property type="match status" value="1"/>
</dbReference>
<dbReference type="InterPro" id="IPR043128">
    <property type="entry name" value="Rev_trsase/Diguanyl_cyclase"/>
</dbReference>
<dbReference type="InterPro" id="IPR056924">
    <property type="entry name" value="SH3_Tf2-1"/>
</dbReference>
<dbReference type="CDD" id="cd09274">
    <property type="entry name" value="RNase_HI_RT_Ty3"/>
    <property type="match status" value="1"/>
</dbReference>
<dbReference type="GO" id="GO:0003676">
    <property type="term" value="F:nucleic acid binding"/>
    <property type="evidence" value="ECO:0007669"/>
    <property type="project" value="InterPro"/>
</dbReference>
<dbReference type="Pfam" id="PF00385">
    <property type="entry name" value="Chromo"/>
    <property type="match status" value="1"/>
</dbReference>
<dbReference type="InterPro" id="IPR012337">
    <property type="entry name" value="RNaseH-like_sf"/>
</dbReference>
<sequence>MSIRCFTGGVLGPHYFGASIAAPLTRLLSKDGFQWNEAAEMAFTQLKEALTLPPILRLLNFTQRFVIECDASGIGLGAILTQENRPVAYYSQALKGSALSLSTYETEMLAIVKAIKLWRPYLLGKPFTVRTNQKSLKYLLEQRITTPAQTRWLPNYLVMIMKWYNVGLKIKPLPVPTQMWTDVSMDFIEGLPSSNGYTSIMVVVDRLTKYAHFVTLKHPFTAVIVAKAFVANVGTKLCMSSSYHPQSDGQTEVVNRTLEQYLRCFAGDQPRKWLEWIPWAEFSYNTSTHFSTKMTPFEAVYGIPHPRLLAYVPGTFHVQAVDEYLRDRDAILRELRYNLLLAQDRMKCQADQHRREASFLVGDYVYLKIQPYRQTSMAFRSSMKLAPCFFDPYKVIAKVGPVAYKLALPLGSQIHDVFHVSLLKKHLGPVTATSTQLPPVSDTSTVLPQPEAVLDRRVIHKGKYRPKSEILVKWVGVPAEDATWENEWRFTKSYPDFILVDKDP</sequence>
<dbReference type="EMBL" id="QGNW01000838">
    <property type="protein sequence ID" value="RVW61492.1"/>
    <property type="molecule type" value="Genomic_DNA"/>
</dbReference>
<dbReference type="PANTHER" id="PTHR37984:SF5">
    <property type="entry name" value="PROTEIN NYNRIN-LIKE"/>
    <property type="match status" value="1"/>
</dbReference>
<accession>A0A438FNH0</accession>
<dbReference type="PANTHER" id="PTHR37984">
    <property type="entry name" value="PROTEIN CBG26694"/>
    <property type="match status" value="1"/>
</dbReference>
<dbReference type="SUPFAM" id="SSF54160">
    <property type="entry name" value="Chromo domain-like"/>
    <property type="match status" value="1"/>
</dbReference>
<organism evidence="4 5">
    <name type="scientific">Vitis vinifera</name>
    <name type="common">Grape</name>
    <dbReference type="NCBI Taxonomy" id="29760"/>
    <lineage>
        <taxon>Eukaryota</taxon>
        <taxon>Viridiplantae</taxon>
        <taxon>Streptophyta</taxon>
        <taxon>Embryophyta</taxon>
        <taxon>Tracheophyta</taxon>
        <taxon>Spermatophyta</taxon>
        <taxon>Magnoliopsida</taxon>
        <taxon>eudicotyledons</taxon>
        <taxon>Gunneridae</taxon>
        <taxon>Pentapetalae</taxon>
        <taxon>rosids</taxon>
        <taxon>Vitales</taxon>
        <taxon>Vitaceae</taxon>
        <taxon>Viteae</taxon>
        <taxon>Vitis</taxon>
    </lineage>
</organism>
<name>A0A438FNH0_VITVI</name>
<dbReference type="InterPro" id="IPR000953">
    <property type="entry name" value="Chromo/chromo_shadow_dom"/>
</dbReference>
<evidence type="ECO:0000256" key="1">
    <source>
        <dbReference type="ARBA" id="ARBA00023268"/>
    </source>
</evidence>
<dbReference type="GO" id="GO:0003824">
    <property type="term" value="F:catalytic activity"/>
    <property type="evidence" value="ECO:0007669"/>
    <property type="project" value="UniProtKB-KW"/>
</dbReference>
<dbReference type="PROSITE" id="PS50013">
    <property type="entry name" value="CHROMO_2"/>
    <property type="match status" value="1"/>
</dbReference>
<dbReference type="Gene3D" id="3.30.420.10">
    <property type="entry name" value="Ribonuclease H-like superfamily/Ribonuclease H"/>
    <property type="match status" value="2"/>
</dbReference>
<dbReference type="InterPro" id="IPR050951">
    <property type="entry name" value="Retrovirus_Pol_polyprotein"/>
</dbReference>
<protein>
    <submittedName>
        <fullName evidence="4">Transposon Tf2-12 polyprotein</fullName>
    </submittedName>
</protein>
<proteinExistence type="predicted"/>
<evidence type="ECO:0000313" key="4">
    <source>
        <dbReference type="EMBL" id="RVW61492.1"/>
    </source>
</evidence>
<dbReference type="InterPro" id="IPR001584">
    <property type="entry name" value="Integrase_cat-core"/>
</dbReference>
<dbReference type="Gene3D" id="3.10.20.370">
    <property type="match status" value="1"/>
</dbReference>
<feature type="domain" description="Integrase catalytic" evidence="3">
    <location>
        <begin position="82"/>
        <end position="304"/>
    </location>
</feature>
<evidence type="ECO:0000259" key="2">
    <source>
        <dbReference type="PROSITE" id="PS50013"/>
    </source>
</evidence>
<dbReference type="Proteomes" id="UP000288805">
    <property type="component" value="Unassembled WGS sequence"/>
</dbReference>
<dbReference type="InterPro" id="IPR041577">
    <property type="entry name" value="RT_RNaseH_2"/>
</dbReference>
<dbReference type="Gene3D" id="3.30.70.270">
    <property type="match status" value="1"/>
</dbReference>
<dbReference type="InterPro" id="IPR036397">
    <property type="entry name" value="RNaseH_sf"/>
</dbReference>
<dbReference type="AlphaFoldDB" id="A0A438FNH0"/>
<dbReference type="PROSITE" id="PS50994">
    <property type="entry name" value="INTEGRASE"/>
    <property type="match status" value="1"/>
</dbReference>
<dbReference type="InterPro" id="IPR043502">
    <property type="entry name" value="DNA/RNA_pol_sf"/>
</dbReference>
<feature type="domain" description="Chromo" evidence="2">
    <location>
        <begin position="448"/>
        <end position="487"/>
    </location>
</feature>
<reference evidence="4 5" key="1">
    <citation type="journal article" date="2018" name="PLoS Genet.">
        <title>Population sequencing reveals clonal diversity and ancestral inbreeding in the grapevine cultivar Chardonnay.</title>
        <authorList>
            <person name="Roach M.J."/>
            <person name="Johnson D.L."/>
            <person name="Bohlmann J."/>
            <person name="van Vuuren H.J."/>
            <person name="Jones S.J."/>
            <person name="Pretorius I.S."/>
            <person name="Schmidt S.A."/>
            <person name="Borneman A.R."/>
        </authorList>
    </citation>
    <scope>NUCLEOTIDE SEQUENCE [LARGE SCALE GENOMIC DNA]</scope>
    <source>
        <strain evidence="5">cv. Chardonnay</strain>
        <tissue evidence="4">Leaf</tissue>
    </source>
</reference>
<dbReference type="InterPro" id="IPR016197">
    <property type="entry name" value="Chromo-like_dom_sf"/>
</dbReference>
<dbReference type="InterPro" id="IPR023780">
    <property type="entry name" value="Chromo_domain"/>
</dbReference>
<dbReference type="Pfam" id="PF17919">
    <property type="entry name" value="RT_RNaseH_2"/>
    <property type="match status" value="1"/>
</dbReference>
<gene>
    <name evidence="4" type="primary">Tf2-12_92</name>
    <name evidence="4" type="ORF">CK203_066467</name>
</gene>
<dbReference type="Gene3D" id="2.40.50.40">
    <property type="match status" value="1"/>
</dbReference>
<evidence type="ECO:0000313" key="5">
    <source>
        <dbReference type="Proteomes" id="UP000288805"/>
    </source>
</evidence>
<evidence type="ECO:0000259" key="3">
    <source>
        <dbReference type="PROSITE" id="PS50994"/>
    </source>
</evidence>
<keyword evidence="1" id="KW-0511">Multifunctional enzyme</keyword>
<dbReference type="SUPFAM" id="SSF56672">
    <property type="entry name" value="DNA/RNA polymerases"/>
    <property type="match status" value="1"/>
</dbReference>